<keyword evidence="3" id="KW-1185">Reference proteome</keyword>
<feature type="region of interest" description="Disordered" evidence="1">
    <location>
        <begin position="1"/>
        <end position="35"/>
    </location>
</feature>
<accession>A0ABS6XA74</accession>
<proteinExistence type="predicted"/>
<evidence type="ECO:0008006" key="4">
    <source>
        <dbReference type="Google" id="ProtNLM"/>
    </source>
</evidence>
<evidence type="ECO:0000313" key="3">
    <source>
        <dbReference type="Proteomes" id="UP000774935"/>
    </source>
</evidence>
<organism evidence="2 3">
    <name type="scientific">Pontibacter populi</name>
    <dbReference type="NCBI Taxonomy" id="890055"/>
    <lineage>
        <taxon>Bacteria</taxon>
        <taxon>Pseudomonadati</taxon>
        <taxon>Bacteroidota</taxon>
        <taxon>Cytophagia</taxon>
        <taxon>Cytophagales</taxon>
        <taxon>Hymenobacteraceae</taxon>
        <taxon>Pontibacter</taxon>
    </lineage>
</organism>
<feature type="compositionally biased region" description="Basic and acidic residues" evidence="1">
    <location>
        <begin position="111"/>
        <end position="150"/>
    </location>
</feature>
<feature type="compositionally biased region" description="Polar residues" evidence="1">
    <location>
        <begin position="58"/>
        <end position="67"/>
    </location>
</feature>
<comment type="caution">
    <text evidence="2">The sequence shown here is derived from an EMBL/GenBank/DDBJ whole genome shotgun (WGS) entry which is preliminary data.</text>
</comment>
<feature type="region of interest" description="Disordered" evidence="1">
    <location>
        <begin position="58"/>
        <end position="162"/>
    </location>
</feature>
<evidence type="ECO:0000256" key="1">
    <source>
        <dbReference type="SAM" id="MobiDB-lite"/>
    </source>
</evidence>
<dbReference type="RefSeq" id="WP_199109428.1">
    <property type="nucleotide sequence ID" value="NZ_JAHWXQ010000002.1"/>
</dbReference>
<evidence type="ECO:0000313" key="2">
    <source>
        <dbReference type="EMBL" id="MBW3364890.1"/>
    </source>
</evidence>
<protein>
    <recommendedName>
        <fullName evidence="4">SWFGD domain-containing protein</fullName>
    </recommendedName>
</protein>
<dbReference type="Proteomes" id="UP000774935">
    <property type="component" value="Unassembled WGS sequence"/>
</dbReference>
<feature type="region of interest" description="Disordered" evidence="1">
    <location>
        <begin position="209"/>
        <end position="229"/>
    </location>
</feature>
<gene>
    <name evidence="2" type="ORF">KYK27_07540</name>
</gene>
<sequence>MRNRRENDQRDNRSDVEPRWLHGNHGNNSDRGNYRIDSHFNRGRGEYDEDYLDNASFNSNAEQNYNNPDGRFQPGGAQYAGEDFTNQRRRRGSDNMYGMTYTQDDGYNSGRHYDPRTSYKNSDYSDLRRNNEPRDLSRERDERFGHDVSRSNRGKFLGHSSMGDYESYRRYEHFDPRYDNDYSGGFAGRNYSEGETHYGEGSYYSNLDRWRGEQAQNQQQRSGRARRKH</sequence>
<reference evidence="2 3" key="1">
    <citation type="submission" date="2021-07" db="EMBL/GenBank/DDBJ databases">
        <authorList>
            <person name="Kim M.K."/>
        </authorList>
    </citation>
    <scope>NUCLEOTIDE SEQUENCE [LARGE SCALE GENOMIC DNA]</scope>
    <source>
        <strain evidence="2 3">HLY7-15</strain>
    </source>
</reference>
<feature type="compositionally biased region" description="Basic and acidic residues" evidence="1">
    <location>
        <begin position="1"/>
        <end position="20"/>
    </location>
</feature>
<name>A0ABS6XA74_9BACT</name>
<dbReference type="EMBL" id="JAHWXQ010000002">
    <property type="protein sequence ID" value="MBW3364890.1"/>
    <property type="molecule type" value="Genomic_DNA"/>
</dbReference>